<gene>
    <name evidence="1" type="ORF">F0475_05415</name>
</gene>
<dbReference type="RefSeq" id="WP_155715801.1">
    <property type="nucleotide sequence ID" value="NZ_VVIQ01000004.1"/>
</dbReference>
<organism evidence="1 2">
    <name type="scientific">Prevotella vespertina</name>
    <dbReference type="NCBI Taxonomy" id="2608404"/>
    <lineage>
        <taxon>Bacteria</taxon>
        <taxon>Pseudomonadati</taxon>
        <taxon>Bacteroidota</taxon>
        <taxon>Bacteroidia</taxon>
        <taxon>Bacteroidales</taxon>
        <taxon>Prevotellaceae</taxon>
        <taxon>Prevotella</taxon>
    </lineage>
</organism>
<reference evidence="1 2" key="1">
    <citation type="submission" date="2019-09" db="EMBL/GenBank/DDBJ databases">
        <title>Prevotella A2879 sp. nov., isolated from an abscess of a patient.</title>
        <authorList>
            <person name="Buhl M."/>
            <person name="Oberhettinger P."/>
        </authorList>
    </citation>
    <scope>NUCLEOTIDE SEQUENCE [LARGE SCALE GENOMIC DNA]</scope>
    <source>
        <strain evidence="1 2">A2879</strain>
    </source>
</reference>
<dbReference type="EMBL" id="VVIQ01000004">
    <property type="protein sequence ID" value="MUL27754.1"/>
    <property type="molecule type" value="Genomic_DNA"/>
</dbReference>
<sequence>MKKWENSFPTFSSENLPYNYIILTDDADTYASVIDEKLKGYNSLFQSVYIIDFNERADRKRHSQHWDYYNILLHRHESIDDAVDKLLCFIHQHLIGLISFDTEDWEWLLKKGIFLSAVQQNNHYSFSNWSKEGG</sequence>
<comment type="caution">
    <text evidence="1">The sequence shown here is derived from an EMBL/GenBank/DDBJ whole genome shotgun (WGS) entry which is preliminary data.</text>
</comment>
<protein>
    <submittedName>
        <fullName evidence="1">Uncharacterized protein</fullName>
    </submittedName>
</protein>
<dbReference type="AlphaFoldDB" id="A0A7C9LAA3"/>
<proteinExistence type="predicted"/>
<keyword evidence="2" id="KW-1185">Reference proteome</keyword>
<evidence type="ECO:0000313" key="1">
    <source>
        <dbReference type="EMBL" id="MUL27754.1"/>
    </source>
</evidence>
<accession>A0A7C9LAA3</accession>
<dbReference type="Proteomes" id="UP000482295">
    <property type="component" value="Unassembled WGS sequence"/>
</dbReference>
<name>A0A7C9LAA3_9BACT</name>
<evidence type="ECO:0000313" key="2">
    <source>
        <dbReference type="Proteomes" id="UP000482295"/>
    </source>
</evidence>